<feature type="domain" description="Probable transposase IS891/IS1136/IS1341" evidence="8">
    <location>
        <begin position="172"/>
        <end position="279"/>
    </location>
</feature>
<name>A0A395XZ41_BIFLN</name>
<keyword evidence="3" id="KW-0815">Transposition</keyword>
<evidence type="ECO:0000256" key="4">
    <source>
        <dbReference type="ARBA" id="ARBA00022723"/>
    </source>
</evidence>
<evidence type="ECO:0000256" key="1">
    <source>
        <dbReference type="ARBA" id="ARBA00008761"/>
    </source>
</evidence>
<dbReference type="InterPro" id="IPR051399">
    <property type="entry name" value="RNA-guided_DNA_endo/Transpos"/>
</dbReference>
<dbReference type="NCBIfam" id="NF040570">
    <property type="entry name" value="guided_TnpB"/>
    <property type="match status" value="1"/>
</dbReference>
<dbReference type="RefSeq" id="WP_007058283.1">
    <property type="nucleotide sequence ID" value="NZ_CAXSUE010000004.1"/>
</dbReference>
<evidence type="ECO:0000313" key="12">
    <source>
        <dbReference type="Proteomes" id="UP000265775"/>
    </source>
</evidence>
<evidence type="ECO:0000256" key="7">
    <source>
        <dbReference type="ARBA" id="ARBA00023172"/>
    </source>
</evidence>
<dbReference type="GO" id="GO:0006310">
    <property type="term" value="P:DNA recombination"/>
    <property type="evidence" value="ECO:0007669"/>
    <property type="project" value="UniProtKB-KW"/>
</dbReference>
<comment type="similarity">
    <text evidence="2">In the N-terminal section; belongs to the transposase 2 family.</text>
</comment>
<dbReference type="Pfam" id="PF01385">
    <property type="entry name" value="OrfB_IS605"/>
    <property type="match status" value="1"/>
</dbReference>
<keyword evidence="7" id="KW-0233">DNA recombination</keyword>
<dbReference type="EMBL" id="QSAR01000026">
    <property type="protein sequence ID" value="RGW62702.1"/>
    <property type="molecule type" value="Genomic_DNA"/>
</dbReference>
<keyword evidence="4" id="KW-0479">Metal-binding</keyword>
<evidence type="ECO:0000259" key="10">
    <source>
        <dbReference type="Pfam" id="PF12323"/>
    </source>
</evidence>
<dbReference type="NCBIfam" id="TIGR01766">
    <property type="entry name" value="IS200/IS605 family accessory protein TnpB-like domain"/>
    <property type="match status" value="1"/>
</dbReference>
<dbReference type="Pfam" id="PF07282">
    <property type="entry name" value="Cas12f1-like_TNB"/>
    <property type="match status" value="1"/>
</dbReference>
<dbReference type="Pfam" id="PF12323">
    <property type="entry name" value="HTH_OrfB_IS605"/>
    <property type="match status" value="1"/>
</dbReference>
<keyword evidence="6" id="KW-0238">DNA-binding</keyword>
<dbReference type="Proteomes" id="UP000265775">
    <property type="component" value="Unassembled WGS sequence"/>
</dbReference>
<evidence type="ECO:0000259" key="8">
    <source>
        <dbReference type="Pfam" id="PF01385"/>
    </source>
</evidence>
<organism evidence="11 12">
    <name type="scientific">Bifidobacterium longum</name>
    <dbReference type="NCBI Taxonomy" id="216816"/>
    <lineage>
        <taxon>Bacteria</taxon>
        <taxon>Bacillati</taxon>
        <taxon>Actinomycetota</taxon>
        <taxon>Actinomycetes</taxon>
        <taxon>Bifidobacteriales</taxon>
        <taxon>Bifidobacteriaceae</taxon>
        <taxon>Bifidobacterium</taxon>
    </lineage>
</organism>
<keyword evidence="5" id="KW-0862">Zinc</keyword>
<dbReference type="PANTHER" id="PTHR30405:SF25">
    <property type="entry name" value="RNA-GUIDED DNA ENDONUCLEASE INSQ-RELATED"/>
    <property type="match status" value="1"/>
</dbReference>
<dbReference type="InterPro" id="IPR021027">
    <property type="entry name" value="Transposase_put_HTH"/>
</dbReference>
<evidence type="ECO:0000259" key="9">
    <source>
        <dbReference type="Pfam" id="PF07282"/>
    </source>
</evidence>
<evidence type="ECO:0000256" key="5">
    <source>
        <dbReference type="ARBA" id="ARBA00022833"/>
    </source>
</evidence>
<dbReference type="PANTHER" id="PTHR30405">
    <property type="entry name" value="TRANSPOSASE"/>
    <property type="match status" value="1"/>
</dbReference>
<evidence type="ECO:0000313" key="11">
    <source>
        <dbReference type="EMBL" id="RGW62702.1"/>
    </source>
</evidence>
<feature type="domain" description="Transposase putative helix-turn-helix" evidence="10">
    <location>
        <begin position="3"/>
        <end position="35"/>
    </location>
</feature>
<dbReference type="InterPro" id="IPR001959">
    <property type="entry name" value="Transposase"/>
</dbReference>
<proteinExistence type="inferred from homology"/>
<comment type="caution">
    <text evidence="11">The sequence shown here is derived from an EMBL/GenBank/DDBJ whole genome shotgun (WGS) entry which is preliminary data.</text>
</comment>
<dbReference type="AlphaFoldDB" id="A0A395XZ41"/>
<evidence type="ECO:0000256" key="3">
    <source>
        <dbReference type="ARBA" id="ARBA00022578"/>
    </source>
</evidence>
<dbReference type="GO" id="GO:0003677">
    <property type="term" value="F:DNA binding"/>
    <property type="evidence" value="ECO:0007669"/>
    <property type="project" value="UniProtKB-KW"/>
</dbReference>
<accession>A0A395XZ41</accession>
<evidence type="ECO:0000256" key="6">
    <source>
        <dbReference type="ARBA" id="ARBA00023125"/>
    </source>
</evidence>
<protein>
    <submittedName>
        <fullName evidence="11">Transposase</fullName>
    </submittedName>
</protein>
<sequence>MTMRKAAQRIPFKPSKTQALLLERCFGDRRFAYNQQVEAFNTYDKESNPKPSYPNVTDMKNANGWLRDSPMPSNALSNAIMDFRKAQSAYFHKAQYGKNRPRFASKIDNVQSFRNSMPIRRLDGNRYPLSRKLGSVRIRKRDRLRYPVESLSSWTVKRENGKYYLVLLFNVDIQPKKPVEGKIGIDAGVKDFITLSTGEKINYPNRMKVLEERVKREQRKLSHRRKGSNNYLKQKQNVAKAYAKLRHYREDFQHQTSHRLIEENQFIGMETLMVRNMTRKAKKKLDANGRPMRNGQSRKRAMNRSILRDGWSGLVDKLAYKAEWYGRTLIRVDRFYPSSKLCHECGRKYKELRLSEREWVCEHCGRKHDRDVNAALNIRDEALRLNQTGQ</sequence>
<feature type="domain" description="Cas12f1-like TNB" evidence="9">
    <location>
        <begin position="311"/>
        <end position="378"/>
    </location>
</feature>
<reference evidence="11 12" key="1">
    <citation type="submission" date="2018-08" db="EMBL/GenBank/DDBJ databases">
        <title>A genome reference for cultivated species of the human gut microbiota.</title>
        <authorList>
            <person name="Zou Y."/>
            <person name="Xue W."/>
            <person name="Luo G."/>
        </authorList>
    </citation>
    <scope>NUCLEOTIDE SEQUENCE [LARGE SCALE GENOMIC DNA]</scope>
    <source>
        <strain evidence="11 12">AF11-12</strain>
    </source>
</reference>
<dbReference type="GO" id="GO:0032196">
    <property type="term" value="P:transposition"/>
    <property type="evidence" value="ECO:0007669"/>
    <property type="project" value="UniProtKB-KW"/>
</dbReference>
<gene>
    <name evidence="11" type="ORF">DWV59_11985</name>
</gene>
<dbReference type="GO" id="GO:0046872">
    <property type="term" value="F:metal ion binding"/>
    <property type="evidence" value="ECO:0007669"/>
    <property type="project" value="UniProtKB-KW"/>
</dbReference>
<comment type="similarity">
    <text evidence="1">In the C-terminal section; belongs to the transposase 35 family.</text>
</comment>
<evidence type="ECO:0000256" key="2">
    <source>
        <dbReference type="ARBA" id="ARBA00011044"/>
    </source>
</evidence>
<dbReference type="InterPro" id="IPR010095">
    <property type="entry name" value="Cas12f1-like_TNB"/>
</dbReference>